<dbReference type="RefSeq" id="WP_061995284.1">
    <property type="nucleotide sequence ID" value="NZ_JAAGPU010000053.1"/>
</dbReference>
<dbReference type="InterPro" id="IPR042493">
    <property type="entry name" value="XPD_DNA_FeS"/>
</dbReference>
<dbReference type="InterPro" id="IPR010614">
    <property type="entry name" value="RAD3-like_helicase_DEAD"/>
</dbReference>
<keyword evidence="10" id="KW-0408">Iron</keyword>
<organism evidence="18 19">
    <name type="scientific">Clostridium senegalense</name>
    <dbReference type="NCBI Taxonomy" id="1465809"/>
    <lineage>
        <taxon>Bacteria</taxon>
        <taxon>Bacillati</taxon>
        <taxon>Bacillota</taxon>
        <taxon>Clostridia</taxon>
        <taxon>Eubacteriales</taxon>
        <taxon>Clostridiaceae</taxon>
        <taxon>Clostridium</taxon>
    </lineage>
</organism>
<evidence type="ECO:0000256" key="14">
    <source>
        <dbReference type="ARBA" id="ARBA00023235"/>
    </source>
</evidence>
<dbReference type="InterPro" id="IPR045028">
    <property type="entry name" value="DinG/Rad3-like"/>
</dbReference>
<evidence type="ECO:0000256" key="6">
    <source>
        <dbReference type="ARBA" id="ARBA00022801"/>
    </source>
</evidence>
<evidence type="ECO:0000256" key="1">
    <source>
        <dbReference type="ARBA" id="ARBA00022485"/>
    </source>
</evidence>
<dbReference type="InterPro" id="IPR014013">
    <property type="entry name" value="Helic_SF1/SF2_ATP-bd_DinG/Rad3"/>
</dbReference>
<evidence type="ECO:0000256" key="2">
    <source>
        <dbReference type="ARBA" id="ARBA00022722"/>
    </source>
</evidence>
<sequence length="783" mass="91051">MNKDCIDAKLSVRSLVEFVYRYGDLNNEFVSSNSAIEGTKIHKTVQKEYEQEHKEKNEVFSKEVPIKDTFNYKNLNIYLEGRIDGVISKDNYGEILEIKSTSRDMLSIEAYNELHIAQAKIYGYMYSKLYNLKDILIRIIYVNRDTLQSKDFVESFSIDSLYDFFYSTIEKYYKFLILDYNFKKLRDSSIKDLTFPFKEYRPHQRELSVTVYKTIQHNKKLFLEAPTGIGKTISTLFPSIKALGEKLGNRIFYLTAKGSTKDIAEKTITLLREQNLKIKTLTLTAKEKICFQETANCDPNLCKFAKGHYDRANKAILDIITNEENINKDIVCQYANKHNVCPFEISLDLISYCDLIICDYNYVFDMKVSLKTYFNEKKNENIILVDEAHNLVERARDMYSSSLLKSEFLNLKKLIKNEDYSLYKKLDKVNNVMIEIRKYNEETNFYIFEKVPPDLIKYLGIVFDGMAIYLAKDNIKFKDNVLDLYFKVNDFLKIYDIFDENYICYSERAGSELNINLFCINPSSALKTPFKNAISTILFSATLSPMNYYKELLSFEDGDYNMTLPSPFNINNREVIIANDVSTKYAKRQSNYNRACTYIDNVLNSKKGNYMVFFPSYQYMKDIYKIMTEEFSYTNILLQESSMTENARLEFLNKFNENNVVGFCVLGGVFAEGIDLKGDKLIGSIIVGVGLPKISLRQNLIKNHFDNTKGVGFHYAYTFPGINKVIQAAGRVIRNDTDKGIIFLIDERFSTELYQSLFPKHFFPQKIINNPSSAKNIIKNFFI</sequence>
<dbReference type="PANTHER" id="PTHR11472">
    <property type="entry name" value="DNA REPAIR DEAD HELICASE RAD3/XP-D SUBFAMILY MEMBER"/>
    <property type="match status" value="1"/>
</dbReference>
<dbReference type="GO" id="GO:0005524">
    <property type="term" value="F:ATP binding"/>
    <property type="evidence" value="ECO:0007669"/>
    <property type="project" value="UniProtKB-KW"/>
</dbReference>
<evidence type="ECO:0000313" key="19">
    <source>
        <dbReference type="Proteomes" id="UP000481872"/>
    </source>
</evidence>
<dbReference type="SMART" id="SM00488">
    <property type="entry name" value="DEXDc2"/>
    <property type="match status" value="1"/>
</dbReference>
<proteinExistence type="inferred from homology"/>
<evidence type="ECO:0000256" key="8">
    <source>
        <dbReference type="ARBA" id="ARBA00022839"/>
    </source>
</evidence>
<dbReference type="Pfam" id="PF06733">
    <property type="entry name" value="DEAD_2"/>
    <property type="match status" value="1"/>
</dbReference>
<dbReference type="Gene3D" id="3.40.50.300">
    <property type="entry name" value="P-loop containing nucleotide triphosphate hydrolases"/>
    <property type="match status" value="2"/>
</dbReference>
<keyword evidence="14" id="KW-0413">Isomerase</keyword>
<evidence type="ECO:0000256" key="7">
    <source>
        <dbReference type="ARBA" id="ARBA00022806"/>
    </source>
</evidence>
<feature type="domain" description="Helicase ATP-binding" evidence="16">
    <location>
        <begin position="190"/>
        <end position="443"/>
    </location>
</feature>
<keyword evidence="9" id="KW-0067">ATP-binding</keyword>
<evidence type="ECO:0000259" key="16">
    <source>
        <dbReference type="PROSITE" id="PS51193"/>
    </source>
</evidence>
<dbReference type="SMART" id="SM00491">
    <property type="entry name" value="HELICc2"/>
    <property type="match status" value="1"/>
</dbReference>
<evidence type="ECO:0000256" key="15">
    <source>
        <dbReference type="ARBA" id="ARBA00038058"/>
    </source>
</evidence>
<dbReference type="Pfam" id="PF13307">
    <property type="entry name" value="Helicase_C_2"/>
    <property type="match status" value="1"/>
</dbReference>
<feature type="domain" description="Helicase C-terminal" evidence="17">
    <location>
        <begin position="598"/>
        <end position="778"/>
    </location>
</feature>
<evidence type="ECO:0000256" key="9">
    <source>
        <dbReference type="ARBA" id="ARBA00022840"/>
    </source>
</evidence>
<keyword evidence="4" id="KW-0547">Nucleotide-binding</keyword>
<keyword evidence="6" id="KW-0378">Hydrolase</keyword>
<dbReference type="SUPFAM" id="SSF52540">
    <property type="entry name" value="P-loop containing nucleoside triphosphate hydrolases"/>
    <property type="match status" value="2"/>
</dbReference>
<dbReference type="Gene3D" id="3.90.320.10">
    <property type="match status" value="1"/>
</dbReference>
<evidence type="ECO:0000313" key="18">
    <source>
        <dbReference type="EMBL" id="NEU06580.1"/>
    </source>
</evidence>
<dbReference type="PROSITE" id="PS51193">
    <property type="entry name" value="HELICASE_ATP_BIND_2"/>
    <property type="match status" value="1"/>
</dbReference>
<dbReference type="GO" id="GO:0043139">
    <property type="term" value="F:5'-3' DNA helicase activity"/>
    <property type="evidence" value="ECO:0007669"/>
    <property type="project" value="UniProtKB-EC"/>
</dbReference>
<dbReference type="InterPro" id="IPR006555">
    <property type="entry name" value="ATP-dep_Helicase_C"/>
</dbReference>
<keyword evidence="7 18" id="KW-0347">Helicase</keyword>
<keyword evidence="3" id="KW-0479">Metal-binding</keyword>
<dbReference type="GO" id="GO:0046872">
    <property type="term" value="F:metal ion binding"/>
    <property type="evidence" value="ECO:0007669"/>
    <property type="project" value="UniProtKB-KW"/>
</dbReference>
<gene>
    <name evidence="18" type="ORF">G3M99_17395</name>
</gene>
<dbReference type="Proteomes" id="UP000481872">
    <property type="component" value="Unassembled WGS sequence"/>
</dbReference>
<evidence type="ECO:0000256" key="12">
    <source>
        <dbReference type="ARBA" id="ARBA00023125"/>
    </source>
</evidence>
<dbReference type="InterPro" id="IPR011604">
    <property type="entry name" value="PDDEXK-like_dom_sf"/>
</dbReference>
<dbReference type="InterPro" id="IPR027417">
    <property type="entry name" value="P-loop_NTPase"/>
</dbReference>
<dbReference type="InterPro" id="IPR038726">
    <property type="entry name" value="PDDEXK_AddAB-type"/>
</dbReference>
<accession>A0A6M0H787</accession>
<name>A0A6M0H787_9CLOT</name>
<dbReference type="GO" id="GO:0006281">
    <property type="term" value="P:DNA repair"/>
    <property type="evidence" value="ECO:0007669"/>
    <property type="project" value="UniProtKB-KW"/>
</dbReference>
<reference evidence="18 19" key="1">
    <citation type="submission" date="2020-02" db="EMBL/GenBank/DDBJ databases">
        <title>Genome assembly of a novel Clostridium senegalense strain.</title>
        <authorList>
            <person name="Gupta T.B."/>
            <person name="Jauregui R."/>
            <person name="Maclean P."/>
            <person name="Nawarathana A."/>
            <person name="Brightwell G."/>
        </authorList>
    </citation>
    <scope>NUCLEOTIDE SEQUENCE [LARGE SCALE GENOMIC DNA]</scope>
    <source>
        <strain evidence="18 19">AGRFS4</strain>
    </source>
</reference>
<dbReference type="EMBL" id="JAAGPU010000053">
    <property type="protein sequence ID" value="NEU06580.1"/>
    <property type="molecule type" value="Genomic_DNA"/>
</dbReference>
<dbReference type="InterPro" id="IPR014001">
    <property type="entry name" value="Helicase_ATP-bd"/>
</dbReference>
<evidence type="ECO:0000256" key="5">
    <source>
        <dbReference type="ARBA" id="ARBA00022763"/>
    </source>
</evidence>
<keyword evidence="8" id="KW-0269">Exonuclease</keyword>
<dbReference type="PROSITE" id="PS51194">
    <property type="entry name" value="HELICASE_CTER"/>
    <property type="match status" value="1"/>
</dbReference>
<dbReference type="Gene3D" id="1.10.275.40">
    <property type="match status" value="1"/>
</dbReference>
<comment type="caution">
    <text evidence="18">The sequence shown here is derived from an EMBL/GenBank/DDBJ whole genome shotgun (WGS) entry which is preliminary data.</text>
</comment>
<keyword evidence="1" id="KW-0004">4Fe-4S</keyword>
<dbReference type="PANTHER" id="PTHR11472:SF34">
    <property type="entry name" value="REGULATOR OF TELOMERE ELONGATION HELICASE 1"/>
    <property type="match status" value="1"/>
</dbReference>
<dbReference type="AlphaFoldDB" id="A0A6M0H787"/>
<keyword evidence="5" id="KW-0227">DNA damage</keyword>
<dbReference type="Pfam" id="PF12705">
    <property type="entry name" value="PDDEXK_1"/>
    <property type="match status" value="1"/>
</dbReference>
<dbReference type="Gene3D" id="1.10.30.20">
    <property type="entry name" value="Bacterial XPD DNA helicase, FeS cluster domain"/>
    <property type="match status" value="1"/>
</dbReference>
<keyword evidence="13" id="KW-0234">DNA repair</keyword>
<dbReference type="GO" id="GO:0003677">
    <property type="term" value="F:DNA binding"/>
    <property type="evidence" value="ECO:0007669"/>
    <property type="project" value="UniProtKB-KW"/>
</dbReference>
<evidence type="ECO:0000259" key="17">
    <source>
        <dbReference type="PROSITE" id="PS51194"/>
    </source>
</evidence>
<dbReference type="SMART" id="SM00487">
    <property type="entry name" value="DEXDc"/>
    <property type="match status" value="1"/>
</dbReference>
<evidence type="ECO:0000256" key="13">
    <source>
        <dbReference type="ARBA" id="ARBA00023204"/>
    </source>
</evidence>
<dbReference type="GO" id="GO:0016818">
    <property type="term" value="F:hydrolase activity, acting on acid anhydrides, in phosphorus-containing anhydrides"/>
    <property type="evidence" value="ECO:0007669"/>
    <property type="project" value="InterPro"/>
</dbReference>
<dbReference type="GO" id="GO:0051539">
    <property type="term" value="F:4 iron, 4 sulfur cluster binding"/>
    <property type="evidence" value="ECO:0007669"/>
    <property type="project" value="UniProtKB-KW"/>
</dbReference>
<keyword evidence="19" id="KW-1185">Reference proteome</keyword>
<evidence type="ECO:0000256" key="10">
    <source>
        <dbReference type="ARBA" id="ARBA00023004"/>
    </source>
</evidence>
<protein>
    <submittedName>
        <fullName evidence="18">DEAD/DEAH box helicase family protein</fullName>
    </submittedName>
</protein>
<keyword evidence="11" id="KW-0411">Iron-sulfur</keyword>
<evidence type="ECO:0000256" key="3">
    <source>
        <dbReference type="ARBA" id="ARBA00022723"/>
    </source>
</evidence>
<dbReference type="InterPro" id="IPR001650">
    <property type="entry name" value="Helicase_C-like"/>
</dbReference>
<comment type="similarity">
    <text evidence="15">Belongs to the helicase family. DinG subfamily.</text>
</comment>
<dbReference type="InterPro" id="IPR006554">
    <property type="entry name" value="Helicase-like_DEXD_c2"/>
</dbReference>
<keyword evidence="2" id="KW-0540">Nuclease</keyword>
<keyword evidence="12" id="KW-0238">DNA-binding</keyword>
<evidence type="ECO:0000256" key="4">
    <source>
        <dbReference type="ARBA" id="ARBA00022741"/>
    </source>
</evidence>
<evidence type="ECO:0000256" key="11">
    <source>
        <dbReference type="ARBA" id="ARBA00023014"/>
    </source>
</evidence>
<dbReference type="GO" id="GO:0004527">
    <property type="term" value="F:exonuclease activity"/>
    <property type="evidence" value="ECO:0007669"/>
    <property type="project" value="UniProtKB-KW"/>
</dbReference>